<dbReference type="PANTHER" id="PTHR35176">
    <property type="entry name" value="HEME OXYGENASE HI_0854-RELATED"/>
    <property type="match status" value="1"/>
</dbReference>
<gene>
    <name evidence="4" type="ORF">SAMN05660748_2282</name>
</gene>
<evidence type="ECO:0000313" key="5">
    <source>
        <dbReference type="Proteomes" id="UP000219435"/>
    </source>
</evidence>
<evidence type="ECO:0000256" key="2">
    <source>
        <dbReference type="SAM" id="MobiDB-lite"/>
    </source>
</evidence>
<evidence type="ECO:0000256" key="1">
    <source>
        <dbReference type="ARBA" id="ARBA00023002"/>
    </source>
</evidence>
<keyword evidence="5" id="KW-1185">Reference proteome</keyword>
<dbReference type="InterPro" id="IPR011576">
    <property type="entry name" value="Pyridox_Oxase_N"/>
</dbReference>
<dbReference type="GO" id="GO:0016627">
    <property type="term" value="F:oxidoreductase activity, acting on the CH-CH group of donors"/>
    <property type="evidence" value="ECO:0007669"/>
    <property type="project" value="TreeGrafter"/>
</dbReference>
<accession>A0A285V603</accession>
<dbReference type="EMBL" id="OBQI01000003">
    <property type="protein sequence ID" value="SOC49554.1"/>
    <property type="molecule type" value="Genomic_DNA"/>
</dbReference>
<name>A0A285V603_9ACTN</name>
<keyword evidence="1" id="KW-0560">Oxidoreductase</keyword>
<dbReference type="GO" id="GO:0070967">
    <property type="term" value="F:coenzyme F420 binding"/>
    <property type="evidence" value="ECO:0007669"/>
    <property type="project" value="TreeGrafter"/>
</dbReference>
<dbReference type="GO" id="GO:0005829">
    <property type="term" value="C:cytosol"/>
    <property type="evidence" value="ECO:0007669"/>
    <property type="project" value="TreeGrafter"/>
</dbReference>
<dbReference type="AlphaFoldDB" id="A0A285V603"/>
<dbReference type="InterPro" id="IPR052019">
    <property type="entry name" value="F420H2_bilvrd_red/Heme_oxyg"/>
</dbReference>
<dbReference type="Pfam" id="PF01243">
    <property type="entry name" value="PNPOx_N"/>
    <property type="match status" value="1"/>
</dbReference>
<dbReference type="InterPro" id="IPR012349">
    <property type="entry name" value="Split_barrel_FMN-bd"/>
</dbReference>
<reference evidence="5" key="1">
    <citation type="submission" date="2017-08" db="EMBL/GenBank/DDBJ databases">
        <authorList>
            <person name="Varghese N."/>
            <person name="Submissions S."/>
        </authorList>
    </citation>
    <scope>NUCLEOTIDE SEQUENCE [LARGE SCALE GENOMIC DNA]</scope>
    <source>
        <strain evidence="5">DSM 4725</strain>
    </source>
</reference>
<feature type="domain" description="Pyridoxamine 5'-phosphate oxidase N-terminal" evidence="3">
    <location>
        <begin position="41"/>
        <end position="125"/>
    </location>
</feature>
<dbReference type="PANTHER" id="PTHR35176:SF6">
    <property type="entry name" value="HEME OXYGENASE HI_0854-RELATED"/>
    <property type="match status" value="1"/>
</dbReference>
<evidence type="ECO:0000259" key="3">
    <source>
        <dbReference type="Pfam" id="PF01243"/>
    </source>
</evidence>
<feature type="region of interest" description="Disordered" evidence="2">
    <location>
        <begin position="13"/>
        <end position="35"/>
    </location>
</feature>
<dbReference type="Gene3D" id="2.30.110.10">
    <property type="entry name" value="Electron Transport, Fmn-binding Protein, Chain A"/>
    <property type="match status" value="1"/>
</dbReference>
<sequence length="177" mass="19414">MLPSADPLRVGHVRAGEPVSSSLDESSAGQRRGRRIAMSPSEVDAFLREERTCRVGTIGPDGAAHVSPLWFVWDGTALWLHSLVRAQRWADLQRDPRVTVLVDAGVEYTELRGVEVSGRAVGVGDVPWTGLPDPALDEPVRLFGDKYAGGRLPADSRHAWLRVVPEKLVSWDFRKAG</sequence>
<dbReference type="Proteomes" id="UP000219435">
    <property type="component" value="Unassembled WGS sequence"/>
</dbReference>
<dbReference type="SUPFAM" id="SSF50475">
    <property type="entry name" value="FMN-binding split barrel"/>
    <property type="match status" value="1"/>
</dbReference>
<proteinExistence type="predicted"/>
<evidence type="ECO:0000313" key="4">
    <source>
        <dbReference type="EMBL" id="SOC49554.1"/>
    </source>
</evidence>
<organism evidence="4 5">
    <name type="scientific">Blastococcus aggregatus</name>
    <dbReference type="NCBI Taxonomy" id="38502"/>
    <lineage>
        <taxon>Bacteria</taxon>
        <taxon>Bacillati</taxon>
        <taxon>Actinomycetota</taxon>
        <taxon>Actinomycetes</taxon>
        <taxon>Geodermatophilales</taxon>
        <taxon>Geodermatophilaceae</taxon>
        <taxon>Blastococcus</taxon>
    </lineage>
</organism>
<protein>
    <submittedName>
        <fullName evidence="4">Pyridoxamine 5'-phosphate oxidase</fullName>
    </submittedName>
</protein>
<feature type="compositionally biased region" description="Polar residues" evidence="2">
    <location>
        <begin position="19"/>
        <end position="29"/>
    </location>
</feature>